<keyword evidence="1" id="KW-0805">Transcription regulation</keyword>
<evidence type="ECO:0000256" key="3">
    <source>
        <dbReference type="ARBA" id="ARBA00023163"/>
    </source>
</evidence>
<dbReference type="PANTHER" id="PTHR38445:SF9">
    <property type="entry name" value="HTH-TYPE TRANSCRIPTIONAL REPRESSOR YTRA"/>
    <property type="match status" value="1"/>
</dbReference>
<dbReference type="InterPro" id="IPR036388">
    <property type="entry name" value="WH-like_DNA-bd_sf"/>
</dbReference>
<feature type="domain" description="HTH gntR-type" evidence="4">
    <location>
        <begin position="10"/>
        <end position="78"/>
    </location>
</feature>
<comment type="caution">
    <text evidence="5">The sequence shown here is derived from an EMBL/GenBank/DDBJ whole genome shotgun (WGS) entry which is preliminary data.</text>
</comment>
<keyword evidence="3" id="KW-0804">Transcription</keyword>
<evidence type="ECO:0000259" key="4">
    <source>
        <dbReference type="PROSITE" id="PS50949"/>
    </source>
</evidence>
<evidence type="ECO:0000256" key="1">
    <source>
        <dbReference type="ARBA" id="ARBA00023015"/>
    </source>
</evidence>
<evidence type="ECO:0000313" key="6">
    <source>
        <dbReference type="Proteomes" id="UP000317209"/>
    </source>
</evidence>
<reference evidence="5 6" key="1">
    <citation type="submission" date="2019-06" db="EMBL/GenBank/DDBJ databases">
        <title>Sequencing the genomes of 1000 actinobacteria strains.</title>
        <authorList>
            <person name="Klenk H.-P."/>
        </authorList>
    </citation>
    <scope>NUCLEOTIDE SEQUENCE [LARGE SCALE GENOMIC DNA]</scope>
    <source>
        <strain evidence="5 6">DSM 20169</strain>
    </source>
</reference>
<dbReference type="RefSeq" id="WP_141871226.1">
    <property type="nucleotide sequence ID" value="NZ_VFOX01000001.1"/>
</dbReference>
<dbReference type="OrthoDB" id="4307011at2"/>
<evidence type="ECO:0000256" key="2">
    <source>
        <dbReference type="ARBA" id="ARBA00023125"/>
    </source>
</evidence>
<keyword evidence="2" id="KW-0238">DNA-binding</keyword>
<dbReference type="Proteomes" id="UP000317209">
    <property type="component" value="Unassembled WGS sequence"/>
</dbReference>
<organism evidence="5 6">
    <name type="scientific">Microbacterium saperdae</name>
    <dbReference type="NCBI Taxonomy" id="69368"/>
    <lineage>
        <taxon>Bacteria</taxon>
        <taxon>Bacillati</taxon>
        <taxon>Actinomycetota</taxon>
        <taxon>Actinomycetes</taxon>
        <taxon>Micrococcales</taxon>
        <taxon>Microbacteriaceae</taxon>
        <taxon>Microbacterium</taxon>
    </lineage>
</organism>
<sequence length="119" mass="12394">MITVDPAGPVAPFEQVRSQIADGIRSGALAEGFRLPSIRQLAADLRVAAGTVAKAYSALESEGLIESSRARGTRVRGGNAHGVRVREAAQAFVDATDGITLDEALGAVRAAWATRRHSG</sequence>
<keyword evidence="6" id="KW-1185">Reference proteome</keyword>
<dbReference type="GO" id="GO:0003677">
    <property type="term" value="F:DNA binding"/>
    <property type="evidence" value="ECO:0007669"/>
    <property type="project" value="UniProtKB-KW"/>
</dbReference>
<dbReference type="InterPro" id="IPR000524">
    <property type="entry name" value="Tscrpt_reg_HTH_GntR"/>
</dbReference>
<dbReference type="CDD" id="cd07377">
    <property type="entry name" value="WHTH_GntR"/>
    <property type="match status" value="1"/>
</dbReference>
<proteinExistence type="predicted"/>
<dbReference type="PROSITE" id="PS50949">
    <property type="entry name" value="HTH_GNTR"/>
    <property type="match status" value="1"/>
</dbReference>
<dbReference type="GO" id="GO:0003700">
    <property type="term" value="F:DNA-binding transcription factor activity"/>
    <property type="evidence" value="ECO:0007669"/>
    <property type="project" value="InterPro"/>
</dbReference>
<gene>
    <name evidence="5" type="ORF">FB560_0864</name>
</gene>
<dbReference type="Gene3D" id="1.10.10.10">
    <property type="entry name" value="Winged helix-like DNA-binding domain superfamily/Winged helix DNA-binding domain"/>
    <property type="match status" value="1"/>
</dbReference>
<accession>A0A543BK94</accession>
<dbReference type="PANTHER" id="PTHR38445">
    <property type="entry name" value="HTH-TYPE TRANSCRIPTIONAL REPRESSOR YTRA"/>
    <property type="match status" value="1"/>
</dbReference>
<dbReference type="SUPFAM" id="SSF46785">
    <property type="entry name" value="Winged helix' DNA-binding domain"/>
    <property type="match status" value="1"/>
</dbReference>
<dbReference type="InterPro" id="IPR036390">
    <property type="entry name" value="WH_DNA-bd_sf"/>
</dbReference>
<dbReference type="Pfam" id="PF00392">
    <property type="entry name" value="GntR"/>
    <property type="match status" value="1"/>
</dbReference>
<dbReference type="EMBL" id="VFOX01000001">
    <property type="protein sequence ID" value="TQL85259.1"/>
    <property type="molecule type" value="Genomic_DNA"/>
</dbReference>
<protein>
    <submittedName>
        <fullName evidence="5">GntR family transcriptional regulator</fullName>
    </submittedName>
</protein>
<dbReference type="SMART" id="SM00345">
    <property type="entry name" value="HTH_GNTR"/>
    <property type="match status" value="1"/>
</dbReference>
<evidence type="ECO:0000313" key="5">
    <source>
        <dbReference type="EMBL" id="TQL85259.1"/>
    </source>
</evidence>
<name>A0A543BK94_9MICO</name>
<dbReference type="AlphaFoldDB" id="A0A543BK94"/>